<feature type="region of interest" description="Disordered" evidence="1">
    <location>
        <begin position="27"/>
        <end position="46"/>
    </location>
</feature>
<evidence type="ECO:0000313" key="3">
    <source>
        <dbReference type="Proteomes" id="UP001212997"/>
    </source>
</evidence>
<keyword evidence="3" id="KW-1185">Reference proteome</keyword>
<reference evidence="2" key="1">
    <citation type="submission" date="2022-07" db="EMBL/GenBank/DDBJ databases">
        <title>Genome Sequence of Physisporinus lineatus.</title>
        <authorList>
            <person name="Buettner E."/>
        </authorList>
    </citation>
    <scope>NUCLEOTIDE SEQUENCE</scope>
    <source>
        <strain evidence="2">VT162</strain>
    </source>
</reference>
<evidence type="ECO:0000313" key="2">
    <source>
        <dbReference type="EMBL" id="KAJ3491196.1"/>
    </source>
</evidence>
<feature type="compositionally biased region" description="Low complexity" evidence="1">
    <location>
        <begin position="288"/>
        <end position="310"/>
    </location>
</feature>
<feature type="compositionally biased region" description="Basic and acidic residues" evidence="1">
    <location>
        <begin position="132"/>
        <end position="143"/>
    </location>
</feature>
<comment type="caution">
    <text evidence="2">The sequence shown here is derived from an EMBL/GenBank/DDBJ whole genome shotgun (WGS) entry which is preliminary data.</text>
</comment>
<dbReference type="Proteomes" id="UP001212997">
    <property type="component" value="Unassembled WGS sequence"/>
</dbReference>
<feature type="region of interest" description="Disordered" evidence="1">
    <location>
        <begin position="401"/>
        <end position="421"/>
    </location>
</feature>
<organism evidence="2 3">
    <name type="scientific">Meripilus lineatus</name>
    <dbReference type="NCBI Taxonomy" id="2056292"/>
    <lineage>
        <taxon>Eukaryota</taxon>
        <taxon>Fungi</taxon>
        <taxon>Dikarya</taxon>
        <taxon>Basidiomycota</taxon>
        <taxon>Agaricomycotina</taxon>
        <taxon>Agaricomycetes</taxon>
        <taxon>Polyporales</taxon>
        <taxon>Meripilaceae</taxon>
        <taxon>Meripilus</taxon>
    </lineage>
</organism>
<feature type="compositionally biased region" description="Basic and acidic residues" evidence="1">
    <location>
        <begin position="174"/>
        <end position="186"/>
    </location>
</feature>
<feature type="compositionally biased region" description="Polar residues" evidence="1">
    <location>
        <begin position="319"/>
        <end position="332"/>
    </location>
</feature>
<sequence>MDDHFSWSDSFRAVFGSCLHCFRAAPEEPADENPSHHRTSAQEARFSVSRIRSDELEGLLADSDDAETLSLHSNIGDRNRRRKKKPRQRKGIKLFGFDLFGRPPIYLSDDEGDGGGGRRRTPQPSEAQVVVDHLEGEDPDRVRTLSTSTLDSDASPLDPSTINELSAARLAESMAREEEERRAKEERRRKRRERKALKKAAIALAMDGHGEGDFEGFPGSGTTYEQLPSPFHTMEAQSSTTSSASPLPHEEFGAFEEGQDVHDRMFEDFDDAEDHGADFGAASYTKRATGNSNGSGSESRSRTSASGSNADPARYNHHYLSQQHIPSQNHSSMDMLPPLMPMTDEARRHKKKKSKSGKSSRRSASSTSQSTSLASPPPHQGNFQFNAAPMLVSDENGVIQAFPQDSTPTAGFPSVGLPGAMRRKNSEAGVFLARRGDD</sequence>
<protein>
    <submittedName>
        <fullName evidence="2">Uncharacterized protein</fullName>
    </submittedName>
</protein>
<feature type="compositionally biased region" description="Low complexity" evidence="1">
    <location>
        <begin position="362"/>
        <end position="374"/>
    </location>
</feature>
<dbReference type="AlphaFoldDB" id="A0AAD5VBW3"/>
<feature type="compositionally biased region" description="Polar residues" evidence="1">
    <location>
        <begin position="235"/>
        <end position="245"/>
    </location>
</feature>
<feature type="compositionally biased region" description="Basic residues" evidence="1">
    <location>
        <begin position="187"/>
        <end position="198"/>
    </location>
</feature>
<gene>
    <name evidence="2" type="ORF">NLI96_g910</name>
</gene>
<feature type="region of interest" description="Disordered" evidence="1">
    <location>
        <begin position="71"/>
        <end position="385"/>
    </location>
</feature>
<accession>A0AAD5VBW3</accession>
<name>A0AAD5VBW3_9APHY</name>
<feature type="compositionally biased region" description="Low complexity" evidence="1">
    <location>
        <begin position="144"/>
        <end position="173"/>
    </location>
</feature>
<proteinExistence type="predicted"/>
<feature type="compositionally biased region" description="Basic residues" evidence="1">
    <location>
        <begin position="348"/>
        <end position="361"/>
    </location>
</feature>
<evidence type="ECO:0000256" key="1">
    <source>
        <dbReference type="SAM" id="MobiDB-lite"/>
    </source>
</evidence>
<feature type="compositionally biased region" description="Basic residues" evidence="1">
    <location>
        <begin position="79"/>
        <end position="92"/>
    </location>
</feature>
<dbReference type="EMBL" id="JANAWD010000016">
    <property type="protein sequence ID" value="KAJ3491196.1"/>
    <property type="molecule type" value="Genomic_DNA"/>
</dbReference>